<keyword evidence="5" id="KW-0479">Metal-binding</keyword>
<evidence type="ECO:0000256" key="6">
    <source>
        <dbReference type="ARBA" id="ARBA00022737"/>
    </source>
</evidence>
<dbReference type="InterPro" id="IPR017896">
    <property type="entry name" value="4Fe4S_Fe-S-bd"/>
</dbReference>
<keyword evidence="9" id="KW-0408">Iron</keyword>
<keyword evidence="1" id="KW-0813">Transport</keyword>
<dbReference type="Gene3D" id="1.10.15.40">
    <property type="entry name" value="Electron transport complex subunit B, putative Fe-S cluster"/>
    <property type="match status" value="1"/>
</dbReference>
<dbReference type="InterPro" id="IPR050294">
    <property type="entry name" value="RnfB_subfamily"/>
</dbReference>
<dbReference type="Proteomes" id="UP001063782">
    <property type="component" value="Chromosome"/>
</dbReference>
<keyword evidence="7" id="KW-1278">Translocase</keyword>
<feature type="domain" description="4Fe-4S" evidence="13">
    <location>
        <begin position="27"/>
        <end position="89"/>
    </location>
</feature>
<keyword evidence="10" id="KW-0411">Iron-sulfur</keyword>
<evidence type="ECO:0000256" key="10">
    <source>
        <dbReference type="ARBA" id="ARBA00023014"/>
    </source>
</evidence>
<evidence type="ECO:0000256" key="8">
    <source>
        <dbReference type="ARBA" id="ARBA00022982"/>
    </source>
</evidence>
<keyword evidence="11" id="KW-0472">Membrane</keyword>
<keyword evidence="3" id="KW-0004">4Fe-4S</keyword>
<proteinExistence type="predicted"/>
<evidence type="ECO:0000256" key="1">
    <source>
        <dbReference type="ARBA" id="ARBA00022448"/>
    </source>
</evidence>
<dbReference type="PROSITE" id="PS00198">
    <property type="entry name" value="4FE4S_FER_1"/>
    <property type="match status" value="1"/>
</dbReference>
<evidence type="ECO:0000256" key="7">
    <source>
        <dbReference type="ARBA" id="ARBA00022967"/>
    </source>
</evidence>
<feature type="domain" description="4Fe-4S ferredoxin-type" evidence="12">
    <location>
        <begin position="111"/>
        <end position="140"/>
    </location>
</feature>
<keyword evidence="15" id="KW-1185">Reference proteome</keyword>
<reference evidence="14" key="1">
    <citation type="submission" date="2021-12" db="EMBL/GenBank/DDBJ databases">
        <title>taxonomy of Moraxella sp. ZY201224.</title>
        <authorList>
            <person name="Li F."/>
        </authorList>
    </citation>
    <scope>NUCLEOTIDE SEQUENCE</scope>
    <source>
        <strain evidence="14">ZY201224</strain>
    </source>
</reference>
<evidence type="ECO:0000256" key="3">
    <source>
        <dbReference type="ARBA" id="ARBA00022485"/>
    </source>
</evidence>
<keyword evidence="4" id="KW-0997">Cell inner membrane</keyword>
<dbReference type="RefSeq" id="WP_263077389.1">
    <property type="nucleotide sequence ID" value="NZ_CP089977.1"/>
</dbReference>
<dbReference type="Pfam" id="PF14697">
    <property type="entry name" value="Fer4_21"/>
    <property type="match status" value="1"/>
</dbReference>
<evidence type="ECO:0000256" key="5">
    <source>
        <dbReference type="ARBA" id="ARBA00022723"/>
    </source>
</evidence>
<protein>
    <submittedName>
        <fullName evidence="14">RnfABCDGE type electron transport complex subunit B</fullName>
    </submittedName>
</protein>
<gene>
    <name evidence="14" type="ORF">LU297_09225</name>
</gene>
<evidence type="ECO:0000259" key="13">
    <source>
        <dbReference type="PROSITE" id="PS51656"/>
    </source>
</evidence>
<feature type="domain" description="4Fe-4S ferredoxin-type" evidence="12">
    <location>
        <begin position="141"/>
        <end position="170"/>
    </location>
</feature>
<keyword evidence="2" id="KW-1003">Cell membrane</keyword>
<organism evidence="14 15">
    <name type="scientific">Moraxella nasicaprae</name>
    <dbReference type="NCBI Taxonomy" id="2904122"/>
    <lineage>
        <taxon>Bacteria</taxon>
        <taxon>Pseudomonadati</taxon>
        <taxon>Pseudomonadota</taxon>
        <taxon>Gammaproteobacteria</taxon>
        <taxon>Moraxellales</taxon>
        <taxon>Moraxellaceae</taxon>
        <taxon>Moraxella</taxon>
    </lineage>
</organism>
<dbReference type="InterPro" id="IPR017900">
    <property type="entry name" value="4Fe4S_Fe_S_CS"/>
</dbReference>
<dbReference type="PROSITE" id="PS51656">
    <property type="entry name" value="4FE4S"/>
    <property type="match status" value="1"/>
</dbReference>
<evidence type="ECO:0000256" key="2">
    <source>
        <dbReference type="ARBA" id="ARBA00022475"/>
    </source>
</evidence>
<keyword evidence="8" id="KW-0249">Electron transport</keyword>
<dbReference type="NCBIfam" id="TIGR01944">
    <property type="entry name" value="rnfB"/>
    <property type="match status" value="1"/>
</dbReference>
<evidence type="ECO:0000313" key="14">
    <source>
        <dbReference type="EMBL" id="UXZ05866.1"/>
    </source>
</evidence>
<dbReference type="InterPro" id="IPR007202">
    <property type="entry name" value="4Fe-4S_dom"/>
</dbReference>
<keyword evidence="6" id="KW-0677">Repeat</keyword>
<dbReference type="PANTHER" id="PTHR42859:SF3">
    <property type="entry name" value="ION-TRANSLOCATING OXIDOREDUCTASE COMPLEX SUBUNIT B"/>
    <property type="match status" value="1"/>
</dbReference>
<sequence length="276" mass="30051">MMTDTTHLDRLSDLPILFSPLAIDRLPASQKIAIANIDAILPQTQCGLCGHHDGCLPYAYGIVINGEPTNLCVPGGQAVSDQIASLQQSTYLPATPSKHPIDEHTNRPIEMRAVIDESSCIGCTKCIPACPVDAIIGTAKHMHSIINELCTGCELCIAPCPVDCISLVPYPRTLTDKERQNEQTHLRIRYHRHLGRMTKTIETGDKPVVSTIESAIANVLSGEQTAIDETTAKNTILAAKLRTQIKKLTKQLAVRDDAALQEQLNHLTQQLNALSP</sequence>
<evidence type="ECO:0000256" key="11">
    <source>
        <dbReference type="ARBA" id="ARBA00023136"/>
    </source>
</evidence>
<dbReference type="PROSITE" id="PS51379">
    <property type="entry name" value="4FE4S_FER_2"/>
    <property type="match status" value="2"/>
</dbReference>
<dbReference type="EMBL" id="CP089977">
    <property type="protein sequence ID" value="UXZ05866.1"/>
    <property type="molecule type" value="Genomic_DNA"/>
</dbReference>
<evidence type="ECO:0000256" key="4">
    <source>
        <dbReference type="ARBA" id="ARBA00022519"/>
    </source>
</evidence>
<evidence type="ECO:0000256" key="9">
    <source>
        <dbReference type="ARBA" id="ARBA00023004"/>
    </source>
</evidence>
<dbReference type="Pfam" id="PF04060">
    <property type="entry name" value="FeS"/>
    <property type="match status" value="1"/>
</dbReference>
<accession>A0ABY6F6Z4</accession>
<dbReference type="SUPFAM" id="SSF54862">
    <property type="entry name" value="4Fe-4S ferredoxins"/>
    <property type="match status" value="1"/>
</dbReference>
<evidence type="ECO:0000313" key="15">
    <source>
        <dbReference type="Proteomes" id="UP001063782"/>
    </source>
</evidence>
<dbReference type="PANTHER" id="PTHR42859">
    <property type="entry name" value="OXIDOREDUCTASE"/>
    <property type="match status" value="1"/>
</dbReference>
<dbReference type="Gene3D" id="3.30.70.20">
    <property type="match status" value="1"/>
</dbReference>
<name>A0ABY6F6Z4_9GAMM</name>
<dbReference type="InterPro" id="IPR010207">
    <property type="entry name" value="Elect_transpt_cplx_RnfB/RsxB"/>
</dbReference>
<evidence type="ECO:0000259" key="12">
    <source>
        <dbReference type="PROSITE" id="PS51379"/>
    </source>
</evidence>